<dbReference type="Pfam" id="PF13702">
    <property type="entry name" value="Lysozyme_like"/>
    <property type="match status" value="1"/>
</dbReference>
<dbReference type="InterPro" id="IPR047194">
    <property type="entry name" value="CwlT-like_lysozyme"/>
</dbReference>
<dbReference type="InterPro" id="IPR007921">
    <property type="entry name" value="CHAP_dom"/>
</dbReference>
<keyword evidence="1" id="KW-0472">Membrane</keyword>
<dbReference type="Gene3D" id="1.10.530.10">
    <property type="match status" value="1"/>
</dbReference>
<name>A0A395WED1_9FIRM</name>
<feature type="domain" description="CwlT-like lysozyme" evidence="3">
    <location>
        <begin position="184"/>
        <end position="313"/>
    </location>
</feature>
<evidence type="ECO:0000313" key="5">
    <source>
        <dbReference type="Proteomes" id="UP000265489"/>
    </source>
</evidence>
<dbReference type="InterPro" id="IPR023346">
    <property type="entry name" value="Lysozyme-like_dom_sf"/>
</dbReference>
<dbReference type="InterPro" id="IPR038765">
    <property type="entry name" value="Papain-like_cys_pep_sf"/>
</dbReference>
<organism evidence="4 5">
    <name type="scientific">Holdemanella biformis</name>
    <dbReference type="NCBI Taxonomy" id="1735"/>
    <lineage>
        <taxon>Bacteria</taxon>
        <taxon>Bacillati</taxon>
        <taxon>Bacillota</taxon>
        <taxon>Erysipelotrichia</taxon>
        <taxon>Erysipelotrichales</taxon>
        <taxon>Erysipelotrichaceae</taxon>
        <taxon>Holdemanella</taxon>
    </lineage>
</organism>
<accession>A0A395WED1</accession>
<dbReference type="Pfam" id="PF05257">
    <property type="entry name" value="CHAP"/>
    <property type="match status" value="1"/>
</dbReference>
<dbReference type="SUPFAM" id="SSF54001">
    <property type="entry name" value="Cysteine proteinases"/>
    <property type="match status" value="1"/>
</dbReference>
<evidence type="ECO:0000313" key="4">
    <source>
        <dbReference type="EMBL" id="RGU93356.1"/>
    </source>
</evidence>
<feature type="transmembrane region" description="Helical" evidence="1">
    <location>
        <begin position="147"/>
        <end position="170"/>
    </location>
</feature>
<keyword evidence="1" id="KW-1133">Transmembrane helix</keyword>
<keyword evidence="1" id="KW-0812">Transmembrane</keyword>
<dbReference type="CDD" id="cd16891">
    <property type="entry name" value="CwlT-like"/>
    <property type="match status" value="1"/>
</dbReference>
<evidence type="ECO:0000256" key="1">
    <source>
        <dbReference type="SAM" id="Phobius"/>
    </source>
</evidence>
<feature type="domain" description="Peptidase C51" evidence="2">
    <location>
        <begin position="364"/>
        <end position="441"/>
    </location>
</feature>
<comment type="caution">
    <text evidence="4">The sequence shown here is derived from an EMBL/GenBank/DDBJ whole genome shotgun (WGS) entry which is preliminary data.</text>
</comment>
<reference evidence="4 5" key="1">
    <citation type="submission" date="2018-08" db="EMBL/GenBank/DDBJ databases">
        <title>A genome reference for cultivated species of the human gut microbiota.</title>
        <authorList>
            <person name="Zou Y."/>
            <person name="Xue W."/>
            <person name="Luo G."/>
        </authorList>
    </citation>
    <scope>NUCLEOTIDE SEQUENCE [LARGE SCALE GENOMIC DNA]</scope>
    <source>
        <strain evidence="4 5">AF15-20</strain>
    </source>
</reference>
<protein>
    <submittedName>
        <fullName evidence="4">CHAP domain-containing protein</fullName>
    </submittedName>
</protein>
<evidence type="ECO:0000259" key="3">
    <source>
        <dbReference type="Pfam" id="PF13702"/>
    </source>
</evidence>
<sequence>MIKTKDSKANIKHFIKQQTLHTRNMDKDTYKESISSNANVQATNSISKKAKQTFVESSYRATKFIKEKRNERKFKKQNPLPNRNEIHPQKVSYISKAKQTVVNKVNASKVKQTSEKIISTPVVQNTTKAVKTTYNVIKKSVSSIGALFSFGTGMILLLVLVLFIGTFGVLAQDGGSNSEIVSLSEEVIAYEDTICKYAKENDIEDYVSLIQAIMMQESGGKGNDPMQSSESGYNTKYPRVPNGITEAEYSIEVGVKTFSDCIKKANVKDPSDTERVYLALQGYNYGNGYIEWALTNFGGYSKYNAQLFSDNKKQELHVSGYGDPLYVDHVMRYVGITFRGGTNPNFNNLEAWVTKNPYARIGLYGQCTWFAWGRFYELYGYDPGFTGNGWDCVDELLAAHRDKFERADTPKAGAVFSGIGKNHVGIVLKVDGENITIQDGNYDGKTNTFEEAKTDWRTNTYTLSELRRRHGGIVFANPI</sequence>
<proteinExistence type="predicted"/>
<dbReference type="EMBL" id="QRYQ01000003">
    <property type="protein sequence ID" value="RGU93356.1"/>
    <property type="molecule type" value="Genomic_DNA"/>
</dbReference>
<dbReference type="AlphaFoldDB" id="A0A395WED1"/>
<dbReference type="Proteomes" id="UP000265489">
    <property type="component" value="Unassembled WGS sequence"/>
</dbReference>
<gene>
    <name evidence="4" type="ORF">DWW32_02785</name>
</gene>
<dbReference type="Gene3D" id="3.90.1720.10">
    <property type="entry name" value="endopeptidase domain like (from Nostoc punctiforme)"/>
    <property type="match status" value="1"/>
</dbReference>
<dbReference type="SUPFAM" id="SSF53955">
    <property type="entry name" value="Lysozyme-like"/>
    <property type="match status" value="1"/>
</dbReference>
<evidence type="ECO:0000259" key="2">
    <source>
        <dbReference type="Pfam" id="PF05257"/>
    </source>
</evidence>